<comment type="caution">
    <text evidence="5">The sequence shown here is derived from an EMBL/GenBank/DDBJ whole genome shotgun (WGS) entry which is preliminary data.</text>
</comment>
<dbReference type="PIRSF" id="PIRSF002741">
    <property type="entry name" value="MppA"/>
    <property type="match status" value="1"/>
</dbReference>
<evidence type="ECO:0000313" key="5">
    <source>
        <dbReference type="EMBL" id="TMI76264.1"/>
    </source>
</evidence>
<accession>A0A537IY65</accession>
<proteinExistence type="inferred from homology"/>
<comment type="similarity">
    <text evidence="1">Belongs to the bacterial solute-binding protein 5 family.</text>
</comment>
<keyword evidence="2" id="KW-0813">Transport</keyword>
<dbReference type="Gene3D" id="3.90.76.10">
    <property type="entry name" value="Dipeptide-binding Protein, Domain 1"/>
    <property type="match status" value="1"/>
</dbReference>
<dbReference type="SUPFAM" id="SSF53850">
    <property type="entry name" value="Periplasmic binding protein-like II"/>
    <property type="match status" value="1"/>
</dbReference>
<dbReference type="Pfam" id="PF00496">
    <property type="entry name" value="SBP_bac_5"/>
    <property type="match status" value="1"/>
</dbReference>
<dbReference type="GO" id="GO:1904680">
    <property type="term" value="F:peptide transmembrane transporter activity"/>
    <property type="evidence" value="ECO:0007669"/>
    <property type="project" value="TreeGrafter"/>
</dbReference>
<dbReference type="GO" id="GO:0015833">
    <property type="term" value="P:peptide transport"/>
    <property type="evidence" value="ECO:0007669"/>
    <property type="project" value="TreeGrafter"/>
</dbReference>
<evidence type="ECO:0000256" key="2">
    <source>
        <dbReference type="ARBA" id="ARBA00022448"/>
    </source>
</evidence>
<feature type="domain" description="Solute-binding protein family 5" evidence="4">
    <location>
        <begin position="78"/>
        <end position="441"/>
    </location>
</feature>
<dbReference type="Proteomes" id="UP000318834">
    <property type="component" value="Unassembled WGS sequence"/>
</dbReference>
<dbReference type="Gene3D" id="3.10.105.10">
    <property type="entry name" value="Dipeptide-binding Protein, Domain 3"/>
    <property type="match status" value="1"/>
</dbReference>
<evidence type="ECO:0000256" key="1">
    <source>
        <dbReference type="ARBA" id="ARBA00005695"/>
    </source>
</evidence>
<dbReference type="AlphaFoldDB" id="A0A537IY65"/>
<gene>
    <name evidence="5" type="ORF">E6H05_03995</name>
</gene>
<reference evidence="5 6" key="1">
    <citation type="journal article" date="2019" name="Nat. Microbiol.">
        <title>Mediterranean grassland soil C-N compound turnover is dependent on rainfall and depth, and is mediated by genomically divergent microorganisms.</title>
        <authorList>
            <person name="Diamond S."/>
            <person name="Andeer P.F."/>
            <person name="Li Z."/>
            <person name="Crits-Christoph A."/>
            <person name="Burstein D."/>
            <person name="Anantharaman K."/>
            <person name="Lane K.R."/>
            <person name="Thomas B.C."/>
            <person name="Pan C."/>
            <person name="Northen T.R."/>
            <person name="Banfield J.F."/>
        </authorList>
    </citation>
    <scope>NUCLEOTIDE SEQUENCE [LARGE SCALE GENOMIC DNA]</scope>
    <source>
        <strain evidence="5">NP_8</strain>
    </source>
</reference>
<dbReference type="GO" id="GO:0042597">
    <property type="term" value="C:periplasmic space"/>
    <property type="evidence" value="ECO:0007669"/>
    <property type="project" value="UniProtKB-ARBA"/>
</dbReference>
<sequence length="529" mass="58487">MKRTARWQVLLAVGLAVGWLLIGVGAPQAAPNAKTLVVGLVAEPTSMDPGQLTDINSMRVLSSVYDTLVRFKEESFTLEPGLATSWTISGDGLQYTFKLRQGVKFHDGTPFNADAVKFTYDRLLDPKHPYANTGPFPFAGFYYGAIKEVTVLDPSTVRFTVKQPFSPLLNNLTLNTGRIVSPAGVKKWGKEFASHPTGTGPFKFVSWEKNVRIVLDANPDYWEGRPRLDRLIFRPLPEEQTRVTELLSGGVDFIVDVPPDNIDQVRKDPRFAFYQQPGPHVWWVTLNVSKKPFSDVRVRQAANYAVNKEAIVNDILKGTATVSSGPVPPAITWAYTDQVTKYPYDPAKAKQLLAEAGYPSGFPAIFWIPESGSGMQSPKTMAQAIQADLAVAGIRVQIQTFEWGAYLNQYGKGFGTDADMGALSFMLDPGDPAPMLSLILDGHALPPNGFNGGYYKNAEVDKILDAATRTVDLKQRGELYRKMQQIVANDAPWIFIDHALQNAAGLKKVTNFKLHPSFYMFFDKISVSQ</sequence>
<evidence type="ECO:0000256" key="3">
    <source>
        <dbReference type="ARBA" id="ARBA00022729"/>
    </source>
</evidence>
<dbReference type="PANTHER" id="PTHR30290:SF9">
    <property type="entry name" value="OLIGOPEPTIDE-BINDING PROTEIN APPA"/>
    <property type="match status" value="1"/>
</dbReference>
<name>A0A537IY65_9BACT</name>
<organism evidence="5 6">
    <name type="scientific">Candidatus Segetimicrobium genomatis</name>
    <dbReference type="NCBI Taxonomy" id="2569760"/>
    <lineage>
        <taxon>Bacteria</taxon>
        <taxon>Bacillati</taxon>
        <taxon>Candidatus Sysuimicrobiota</taxon>
        <taxon>Candidatus Sysuimicrobiia</taxon>
        <taxon>Candidatus Sysuimicrobiales</taxon>
        <taxon>Candidatus Segetimicrobiaceae</taxon>
        <taxon>Candidatus Segetimicrobium</taxon>
    </lineage>
</organism>
<dbReference type="Gene3D" id="3.40.190.10">
    <property type="entry name" value="Periplasmic binding protein-like II"/>
    <property type="match status" value="1"/>
</dbReference>
<dbReference type="PANTHER" id="PTHR30290">
    <property type="entry name" value="PERIPLASMIC BINDING COMPONENT OF ABC TRANSPORTER"/>
    <property type="match status" value="1"/>
</dbReference>
<dbReference type="InterPro" id="IPR039424">
    <property type="entry name" value="SBP_5"/>
</dbReference>
<evidence type="ECO:0000313" key="6">
    <source>
        <dbReference type="Proteomes" id="UP000318834"/>
    </source>
</evidence>
<dbReference type="CDD" id="cd08493">
    <property type="entry name" value="PBP2_DppA_like"/>
    <property type="match status" value="1"/>
</dbReference>
<dbReference type="GO" id="GO:0043190">
    <property type="term" value="C:ATP-binding cassette (ABC) transporter complex"/>
    <property type="evidence" value="ECO:0007669"/>
    <property type="project" value="InterPro"/>
</dbReference>
<dbReference type="EMBL" id="VBAP01000026">
    <property type="protein sequence ID" value="TMI76264.1"/>
    <property type="molecule type" value="Genomic_DNA"/>
</dbReference>
<protein>
    <submittedName>
        <fullName evidence="5">ABC transporter substrate-binding protein</fullName>
    </submittedName>
</protein>
<dbReference type="InterPro" id="IPR030678">
    <property type="entry name" value="Peptide/Ni-bd"/>
</dbReference>
<evidence type="ECO:0000259" key="4">
    <source>
        <dbReference type="Pfam" id="PF00496"/>
    </source>
</evidence>
<keyword evidence="3" id="KW-0732">Signal</keyword>
<dbReference type="InterPro" id="IPR000914">
    <property type="entry name" value="SBP_5_dom"/>
</dbReference>